<dbReference type="PANTHER" id="PTHR10989:SF16">
    <property type="entry name" value="AT02829P-RELATED"/>
    <property type="match status" value="1"/>
</dbReference>
<feature type="transmembrane region" description="Helical" evidence="5">
    <location>
        <begin position="199"/>
        <end position="219"/>
    </location>
</feature>
<accession>A0A4Y7TCJ0</accession>
<evidence type="ECO:0000256" key="4">
    <source>
        <dbReference type="ARBA" id="ARBA00023136"/>
    </source>
</evidence>
<gene>
    <name evidence="6" type="ORF">FA13DRAFT_1764169</name>
</gene>
<dbReference type="InterPro" id="IPR006838">
    <property type="entry name" value="ADTRP_AIG1"/>
</dbReference>
<evidence type="ECO:0008006" key="8">
    <source>
        <dbReference type="Google" id="ProtNLM"/>
    </source>
</evidence>
<feature type="transmembrane region" description="Helical" evidence="5">
    <location>
        <begin position="161"/>
        <end position="179"/>
    </location>
</feature>
<feature type="transmembrane region" description="Helical" evidence="5">
    <location>
        <begin position="49"/>
        <end position="71"/>
    </location>
</feature>
<evidence type="ECO:0000313" key="7">
    <source>
        <dbReference type="Proteomes" id="UP000298030"/>
    </source>
</evidence>
<dbReference type="Proteomes" id="UP000298030">
    <property type="component" value="Unassembled WGS sequence"/>
</dbReference>
<sequence length="227" mass="24907">MSSLLKPSFRLAAAAIMISGFVRIGNLKIDAFIQSQYGGHSQYLTIQGLWIAVATMILGVLLSIFSFLNFLRPLRRYLFVTAMPLSVVISSIYWTLLVFFPHLIVASIQQPGAPSSSSEAPAPFYLPLSIDLALHAAPAIALATDFFAFESKYTEKEVRTAVPTIMVAYTLFYSSWVEFCATKNDGNFPYPFLTISPPGVRLLIYAGAGVLGAVSFRVLNSLHSRPQ</sequence>
<evidence type="ECO:0000313" key="6">
    <source>
        <dbReference type="EMBL" id="TEB31282.1"/>
    </source>
</evidence>
<reference evidence="6 7" key="1">
    <citation type="journal article" date="2019" name="Nat. Ecol. Evol.">
        <title>Megaphylogeny resolves global patterns of mushroom evolution.</title>
        <authorList>
            <person name="Varga T."/>
            <person name="Krizsan K."/>
            <person name="Foldi C."/>
            <person name="Dima B."/>
            <person name="Sanchez-Garcia M."/>
            <person name="Sanchez-Ramirez S."/>
            <person name="Szollosi G.J."/>
            <person name="Szarkandi J.G."/>
            <person name="Papp V."/>
            <person name="Albert L."/>
            <person name="Andreopoulos W."/>
            <person name="Angelini C."/>
            <person name="Antonin V."/>
            <person name="Barry K.W."/>
            <person name="Bougher N.L."/>
            <person name="Buchanan P."/>
            <person name="Buyck B."/>
            <person name="Bense V."/>
            <person name="Catcheside P."/>
            <person name="Chovatia M."/>
            <person name="Cooper J."/>
            <person name="Damon W."/>
            <person name="Desjardin D."/>
            <person name="Finy P."/>
            <person name="Geml J."/>
            <person name="Haridas S."/>
            <person name="Hughes K."/>
            <person name="Justo A."/>
            <person name="Karasinski D."/>
            <person name="Kautmanova I."/>
            <person name="Kiss B."/>
            <person name="Kocsube S."/>
            <person name="Kotiranta H."/>
            <person name="LaButti K.M."/>
            <person name="Lechner B.E."/>
            <person name="Liimatainen K."/>
            <person name="Lipzen A."/>
            <person name="Lukacs Z."/>
            <person name="Mihaltcheva S."/>
            <person name="Morgado L.N."/>
            <person name="Niskanen T."/>
            <person name="Noordeloos M.E."/>
            <person name="Ohm R.A."/>
            <person name="Ortiz-Santana B."/>
            <person name="Ovrebo C."/>
            <person name="Racz N."/>
            <person name="Riley R."/>
            <person name="Savchenko A."/>
            <person name="Shiryaev A."/>
            <person name="Soop K."/>
            <person name="Spirin V."/>
            <person name="Szebenyi C."/>
            <person name="Tomsovsky M."/>
            <person name="Tulloss R.E."/>
            <person name="Uehling J."/>
            <person name="Grigoriev I.V."/>
            <person name="Vagvolgyi C."/>
            <person name="Papp T."/>
            <person name="Martin F.M."/>
            <person name="Miettinen O."/>
            <person name="Hibbett D.S."/>
            <person name="Nagy L.G."/>
        </authorList>
    </citation>
    <scope>NUCLEOTIDE SEQUENCE [LARGE SCALE GENOMIC DNA]</scope>
    <source>
        <strain evidence="6 7">FP101781</strain>
    </source>
</reference>
<comment type="caution">
    <text evidence="6">The sequence shown here is derived from an EMBL/GenBank/DDBJ whole genome shotgun (WGS) entry which is preliminary data.</text>
</comment>
<evidence type="ECO:0000256" key="3">
    <source>
        <dbReference type="ARBA" id="ARBA00022989"/>
    </source>
</evidence>
<feature type="transmembrane region" description="Helical" evidence="5">
    <location>
        <begin position="78"/>
        <end position="104"/>
    </location>
</feature>
<dbReference type="Pfam" id="PF04750">
    <property type="entry name" value="Far-17a_AIG1"/>
    <property type="match status" value="1"/>
</dbReference>
<dbReference type="GO" id="GO:0012505">
    <property type="term" value="C:endomembrane system"/>
    <property type="evidence" value="ECO:0007669"/>
    <property type="project" value="UniProtKB-SubCell"/>
</dbReference>
<dbReference type="OrthoDB" id="1898221at2759"/>
<dbReference type="PANTHER" id="PTHR10989">
    <property type="entry name" value="ANDROGEN-INDUCED PROTEIN 1-RELATED"/>
    <property type="match status" value="1"/>
</dbReference>
<keyword evidence="2 5" id="KW-0812">Transmembrane</keyword>
<comment type="subcellular location">
    <subcellularLocation>
        <location evidence="1">Endomembrane system</location>
        <topology evidence="1">Multi-pass membrane protein</topology>
    </subcellularLocation>
</comment>
<keyword evidence="7" id="KW-1185">Reference proteome</keyword>
<dbReference type="AlphaFoldDB" id="A0A4Y7TCJ0"/>
<protein>
    <recommendedName>
        <fullName evidence="8">FAR-17a/AIG1-like protein</fullName>
    </recommendedName>
</protein>
<dbReference type="GO" id="GO:0016020">
    <property type="term" value="C:membrane"/>
    <property type="evidence" value="ECO:0007669"/>
    <property type="project" value="InterPro"/>
</dbReference>
<dbReference type="EMBL" id="QPFP01000019">
    <property type="protein sequence ID" value="TEB31282.1"/>
    <property type="molecule type" value="Genomic_DNA"/>
</dbReference>
<keyword evidence="4 5" id="KW-0472">Membrane</keyword>
<proteinExistence type="predicted"/>
<evidence type="ECO:0000256" key="5">
    <source>
        <dbReference type="SAM" id="Phobius"/>
    </source>
</evidence>
<feature type="transmembrane region" description="Helical" evidence="5">
    <location>
        <begin position="12"/>
        <end position="29"/>
    </location>
</feature>
<name>A0A4Y7TCJ0_COPMI</name>
<organism evidence="6 7">
    <name type="scientific">Coprinellus micaceus</name>
    <name type="common">Glistening ink-cap mushroom</name>
    <name type="synonym">Coprinus micaceus</name>
    <dbReference type="NCBI Taxonomy" id="71717"/>
    <lineage>
        <taxon>Eukaryota</taxon>
        <taxon>Fungi</taxon>
        <taxon>Dikarya</taxon>
        <taxon>Basidiomycota</taxon>
        <taxon>Agaricomycotina</taxon>
        <taxon>Agaricomycetes</taxon>
        <taxon>Agaricomycetidae</taxon>
        <taxon>Agaricales</taxon>
        <taxon>Agaricineae</taxon>
        <taxon>Psathyrellaceae</taxon>
        <taxon>Coprinellus</taxon>
    </lineage>
</organism>
<evidence type="ECO:0000256" key="1">
    <source>
        <dbReference type="ARBA" id="ARBA00004127"/>
    </source>
</evidence>
<feature type="transmembrane region" description="Helical" evidence="5">
    <location>
        <begin position="124"/>
        <end position="149"/>
    </location>
</feature>
<keyword evidence="3 5" id="KW-1133">Transmembrane helix</keyword>
<evidence type="ECO:0000256" key="2">
    <source>
        <dbReference type="ARBA" id="ARBA00022692"/>
    </source>
</evidence>